<evidence type="ECO:0000313" key="13">
    <source>
        <dbReference type="EMBL" id="AXF86483.1"/>
    </source>
</evidence>
<dbReference type="Proteomes" id="UP000252182">
    <property type="component" value="Chromosome"/>
</dbReference>
<evidence type="ECO:0000256" key="5">
    <source>
        <dbReference type="ARBA" id="ARBA00022723"/>
    </source>
</evidence>
<sequence>MKKILTMGLAVASAMTIMACGKAPEQKPAAPAAGAAPAAAAPAAGLPLVGVTVYKYDDNFMSFVRRAIEGAAGGKAELSMQDSQNDQGKQNGQIDALIAKGAKVLAINLVDPQAASTIVSKAAAAKIPVVFFNKEPMADVLKACEKCWYVGTSSPEAGVMQGKLIADSWKAHPEWDKNKDGKIQFVLLKGEPGHPDAEARTKFAIEELNKDGVQTEQLELQTGMWDTAKANNLMDAWLAKHGDKIEYVIANNDGMALGAINALQGKGYFKDPKKFMPVVGVDAIPDALAKIKEGVMVGSVLNDAKNQGLATLQLAVNAANGKDPVDGTTWKLDDKKAVRVPYVNINKDNLKVAEDAYK</sequence>
<dbReference type="NCBIfam" id="NF011924">
    <property type="entry name" value="PRK15395.1"/>
    <property type="match status" value="1"/>
</dbReference>
<dbReference type="OrthoDB" id="9769193at2"/>
<evidence type="ECO:0000256" key="8">
    <source>
        <dbReference type="ARBA" id="ARBA00022837"/>
    </source>
</evidence>
<dbReference type="GO" id="GO:0046872">
    <property type="term" value="F:metal ion binding"/>
    <property type="evidence" value="ECO:0007669"/>
    <property type="project" value="UniProtKB-KW"/>
</dbReference>
<keyword evidence="7" id="KW-0574">Periplasm</keyword>
<evidence type="ECO:0000256" key="11">
    <source>
        <dbReference type="SAM" id="SignalP"/>
    </source>
</evidence>
<dbReference type="RefSeq" id="WP_114563554.1">
    <property type="nucleotide sequence ID" value="NZ_CP031124.1"/>
</dbReference>
<dbReference type="Gene3D" id="3.40.50.2300">
    <property type="match status" value="2"/>
</dbReference>
<dbReference type="PANTHER" id="PTHR30036:SF2">
    <property type="entry name" value="D-GALACTOSE_METHYL-GALACTOSIDE BINDING PERIPLASMIC PROTEIN MGLB"/>
    <property type="match status" value="1"/>
</dbReference>
<dbReference type="KEGG" id="hyf:DTO96_102237"/>
<comment type="similarity">
    <text evidence="2">Belongs to the bacterial solute-binding protein 2 family.</text>
</comment>
<evidence type="ECO:0000256" key="6">
    <source>
        <dbReference type="ARBA" id="ARBA00022729"/>
    </source>
</evidence>
<comment type="subcellular location">
    <subcellularLocation>
        <location evidence="1">Periplasm</location>
    </subcellularLocation>
</comment>
<name>A0A345DDP5_9BURK</name>
<protein>
    <recommendedName>
        <fullName evidence="10">D-galactose/methyl-galactoside binding periplasmic protein MglB</fullName>
    </recommendedName>
</protein>
<evidence type="ECO:0000256" key="7">
    <source>
        <dbReference type="ARBA" id="ARBA00022764"/>
    </source>
</evidence>
<dbReference type="SUPFAM" id="SSF53822">
    <property type="entry name" value="Periplasmic binding protein-like I"/>
    <property type="match status" value="1"/>
</dbReference>
<dbReference type="Pfam" id="PF13407">
    <property type="entry name" value="Peripla_BP_4"/>
    <property type="match status" value="1"/>
</dbReference>
<keyword evidence="6 11" id="KW-0732">Signal</keyword>
<proteinExistence type="inferred from homology"/>
<organism evidence="13 14">
    <name type="scientific">Ephemeroptericola cinctiostellae</name>
    <dbReference type="NCBI Taxonomy" id="2268024"/>
    <lineage>
        <taxon>Bacteria</taxon>
        <taxon>Pseudomonadati</taxon>
        <taxon>Pseudomonadota</taxon>
        <taxon>Betaproteobacteria</taxon>
        <taxon>Burkholderiales</taxon>
        <taxon>Burkholderiaceae</taxon>
        <taxon>Ephemeroptericola</taxon>
    </lineage>
</organism>
<accession>A0A345DDP5</accession>
<dbReference type="InterPro" id="IPR050555">
    <property type="entry name" value="Bact_Solute-Bind_Prot2"/>
</dbReference>
<dbReference type="CDD" id="cd01539">
    <property type="entry name" value="PBP1_GGBP"/>
    <property type="match status" value="1"/>
</dbReference>
<reference evidence="14" key="1">
    <citation type="submission" date="2018-07" db="EMBL/GenBank/DDBJ databases">
        <authorList>
            <person name="Kim H."/>
        </authorList>
    </citation>
    <scope>NUCLEOTIDE SEQUENCE [LARGE SCALE GENOMIC DNA]</scope>
    <source>
        <strain evidence="14">F02</strain>
    </source>
</reference>
<gene>
    <name evidence="13" type="primary">mglB</name>
    <name evidence="13" type="ORF">DTO96_102237</name>
</gene>
<evidence type="ECO:0000256" key="3">
    <source>
        <dbReference type="ARBA" id="ARBA00022448"/>
    </source>
</evidence>
<dbReference type="InterPro" id="IPR025997">
    <property type="entry name" value="SBP_2_dom"/>
</dbReference>
<dbReference type="PANTHER" id="PTHR30036">
    <property type="entry name" value="D-XYLOSE-BINDING PERIPLASMIC PROTEIN"/>
    <property type="match status" value="1"/>
</dbReference>
<keyword evidence="14" id="KW-1185">Reference proteome</keyword>
<evidence type="ECO:0000256" key="1">
    <source>
        <dbReference type="ARBA" id="ARBA00004418"/>
    </source>
</evidence>
<comment type="subunit">
    <text evidence="9">The ABC transporter complex is composed of one ATP-binding protein (MglA), two transmembrane proteins (MglC) and a solute-binding protein (MglB).</text>
</comment>
<keyword evidence="4" id="KW-0762">Sugar transport</keyword>
<evidence type="ECO:0000256" key="10">
    <source>
        <dbReference type="ARBA" id="ARBA00034344"/>
    </source>
</evidence>
<dbReference type="GO" id="GO:0030246">
    <property type="term" value="F:carbohydrate binding"/>
    <property type="evidence" value="ECO:0007669"/>
    <property type="project" value="InterPro"/>
</dbReference>
<dbReference type="AlphaFoldDB" id="A0A345DDP5"/>
<keyword evidence="5" id="KW-0479">Metal-binding</keyword>
<evidence type="ECO:0000256" key="9">
    <source>
        <dbReference type="ARBA" id="ARBA00034323"/>
    </source>
</evidence>
<keyword evidence="3" id="KW-0813">Transport</keyword>
<evidence type="ECO:0000313" key="14">
    <source>
        <dbReference type="Proteomes" id="UP000252182"/>
    </source>
</evidence>
<dbReference type="GO" id="GO:0030288">
    <property type="term" value="C:outer membrane-bounded periplasmic space"/>
    <property type="evidence" value="ECO:0007669"/>
    <property type="project" value="TreeGrafter"/>
</dbReference>
<dbReference type="InterPro" id="IPR028082">
    <property type="entry name" value="Peripla_BP_I"/>
</dbReference>
<keyword evidence="8" id="KW-0106">Calcium</keyword>
<feature type="domain" description="Periplasmic binding protein" evidence="12">
    <location>
        <begin position="49"/>
        <end position="323"/>
    </location>
</feature>
<evidence type="ECO:0000256" key="4">
    <source>
        <dbReference type="ARBA" id="ARBA00022597"/>
    </source>
</evidence>
<feature type="chain" id="PRO_5016865169" description="D-galactose/methyl-galactoside binding periplasmic protein MglB" evidence="11">
    <location>
        <begin position="20"/>
        <end position="358"/>
    </location>
</feature>
<evidence type="ECO:0000259" key="12">
    <source>
        <dbReference type="Pfam" id="PF13407"/>
    </source>
</evidence>
<dbReference type="EMBL" id="CP031124">
    <property type="protein sequence ID" value="AXF86483.1"/>
    <property type="molecule type" value="Genomic_DNA"/>
</dbReference>
<feature type="signal peptide" evidence="11">
    <location>
        <begin position="1"/>
        <end position="19"/>
    </location>
</feature>
<dbReference type="InterPro" id="IPR044085">
    <property type="entry name" value="MglB-like_PBP1"/>
</dbReference>
<dbReference type="PROSITE" id="PS51257">
    <property type="entry name" value="PROKAR_LIPOPROTEIN"/>
    <property type="match status" value="1"/>
</dbReference>
<evidence type="ECO:0000256" key="2">
    <source>
        <dbReference type="ARBA" id="ARBA00007639"/>
    </source>
</evidence>